<reference evidence="2" key="3">
    <citation type="submission" date="2025-09" db="UniProtKB">
        <authorList>
            <consortium name="Ensembl"/>
        </authorList>
    </citation>
    <scope>IDENTIFICATION</scope>
</reference>
<dbReference type="GO" id="GO:0003677">
    <property type="term" value="F:DNA binding"/>
    <property type="evidence" value="ECO:0007669"/>
    <property type="project" value="InterPro"/>
</dbReference>
<dbReference type="PANTHER" id="PTHR35824:SF1">
    <property type="entry name" value="MEMBRANE-ANCHORED JUNCTION PROTEIN"/>
    <property type="match status" value="1"/>
</dbReference>
<protein>
    <submittedName>
        <fullName evidence="2">Uncharacterized protein</fullName>
    </submittedName>
</protein>
<keyword evidence="1" id="KW-0812">Transmembrane</keyword>
<reference evidence="2" key="1">
    <citation type="submission" date="2019-06" db="EMBL/GenBank/DDBJ databases">
        <authorList>
            <consortium name="Wellcome Sanger Institute Data Sharing"/>
        </authorList>
    </citation>
    <scope>NUCLEOTIDE SEQUENCE [LARGE SCALE GENOMIC DNA]</scope>
</reference>
<organism evidence="2 3">
    <name type="scientific">Sphaeramia orbicularis</name>
    <name type="common">orbiculate cardinalfish</name>
    <dbReference type="NCBI Taxonomy" id="375764"/>
    <lineage>
        <taxon>Eukaryota</taxon>
        <taxon>Metazoa</taxon>
        <taxon>Chordata</taxon>
        <taxon>Craniata</taxon>
        <taxon>Vertebrata</taxon>
        <taxon>Euteleostomi</taxon>
        <taxon>Actinopterygii</taxon>
        <taxon>Neopterygii</taxon>
        <taxon>Teleostei</taxon>
        <taxon>Neoteleostei</taxon>
        <taxon>Acanthomorphata</taxon>
        <taxon>Gobiaria</taxon>
        <taxon>Kurtiformes</taxon>
        <taxon>Apogonoidei</taxon>
        <taxon>Apogonidae</taxon>
        <taxon>Apogoninae</taxon>
        <taxon>Sphaeramia</taxon>
    </lineage>
</organism>
<name>A0A672Y992_9TELE</name>
<sequence length="123" mass="14178">MPLQAFSFPFPETRFFRAGLSIYKFKIKAGSSYRQEAMQEKCYNQELEVCIDAAFLDDHPCFLALFIAVYLTICSFISSGYYQNCSLQFGRSPAFLQYPLQCLPLYPYSQSTLCFSTFLPPIH</sequence>
<accession>A0A672Y992</accession>
<keyword evidence="1" id="KW-0472">Membrane</keyword>
<dbReference type="GO" id="GO:0070197">
    <property type="term" value="P:meiotic attachment of telomere to nuclear envelope"/>
    <property type="evidence" value="ECO:0007669"/>
    <property type="project" value="TreeGrafter"/>
</dbReference>
<keyword evidence="1" id="KW-1133">Transmembrane helix</keyword>
<dbReference type="Pfam" id="PF15077">
    <property type="entry name" value="MAJIN"/>
    <property type="match status" value="1"/>
</dbReference>
<dbReference type="PANTHER" id="PTHR35824">
    <property type="entry name" value="MEMBRANE-ANCHORED JUNCTION PROTEIN MAJIN"/>
    <property type="match status" value="1"/>
</dbReference>
<dbReference type="Proteomes" id="UP000472271">
    <property type="component" value="Chromosome 18"/>
</dbReference>
<evidence type="ECO:0000256" key="1">
    <source>
        <dbReference type="SAM" id="Phobius"/>
    </source>
</evidence>
<dbReference type="Ensembl" id="ENSSORT00005003493.1">
    <property type="protein sequence ID" value="ENSSORP00005003393.1"/>
    <property type="gene ID" value="ENSSORG00005002063.1"/>
</dbReference>
<dbReference type="GO" id="GO:0005637">
    <property type="term" value="C:nuclear inner membrane"/>
    <property type="evidence" value="ECO:0007669"/>
    <property type="project" value="TreeGrafter"/>
</dbReference>
<keyword evidence="3" id="KW-1185">Reference proteome</keyword>
<proteinExistence type="predicted"/>
<dbReference type="InParanoid" id="A0A672Y992"/>
<reference evidence="2" key="2">
    <citation type="submission" date="2025-08" db="UniProtKB">
        <authorList>
            <consortium name="Ensembl"/>
        </authorList>
    </citation>
    <scope>IDENTIFICATION</scope>
</reference>
<dbReference type="InterPro" id="IPR027816">
    <property type="entry name" value="MAJIN"/>
</dbReference>
<evidence type="ECO:0000313" key="3">
    <source>
        <dbReference type="Proteomes" id="UP000472271"/>
    </source>
</evidence>
<dbReference type="AlphaFoldDB" id="A0A672Y992"/>
<evidence type="ECO:0000313" key="2">
    <source>
        <dbReference type="Ensembl" id="ENSSORP00005003393.1"/>
    </source>
</evidence>
<dbReference type="GO" id="GO:0007129">
    <property type="term" value="P:homologous chromosome pairing at meiosis"/>
    <property type="evidence" value="ECO:0007669"/>
    <property type="project" value="TreeGrafter"/>
</dbReference>
<feature type="transmembrane region" description="Helical" evidence="1">
    <location>
        <begin position="62"/>
        <end position="82"/>
    </location>
</feature>